<evidence type="ECO:0000313" key="5">
    <source>
        <dbReference type="EMBL" id="RKN83560.1"/>
    </source>
</evidence>
<dbReference type="Pfam" id="PF17836">
    <property type="entry name" value="PglD_N"/>
    <property type="match status" value="1"/>
</dbReference>
<accession>A0A3B0CDW8</accession>
<feature type="site" description="Increases basicity of active site His" evidence="2">
    <location>
        <position position="141"/>
    </location>
</feature>
<feature type="binding site" evidence="3">
    <location>
        <begin position="10"/>
        <end position="12"/>
    </location>
    <ligand>
        <name>substrate</name>
    </ligand>
</feature>
<feature type="domain" description="PglD N-terminal" evidence="4">
    <location>
        <begin position="3"/>
        <end position="83"/>
    </location>
</feature>
<dbReference type="InterPro" id="IPR050179">
    <property type="entry name" value="Trans_hexapeptide_repeat"/>
</dbReference>
<evidence type="ECO:0000256" key="3">
    <source>
        <dbReference type="PIRSR" id="PIRSR620019-2"/>
    </source>
</evidence>
<evidence type="ECO:0000313" key="6">
    <source>
        <dbReference type="Proteomes" id="UP000276603"/>
    </source>
</evidence>
<dbReference type="InterPro" id="IPR001451">
    <property type="entry name" value="Hexapep"/>
</dbReference>
<gene>
    <name evidence="5" type="ORF">D7Z94_07015</name>
</gene>
<protein>
    <submittedName>
        <fullName evidence="5">Transferase</fullName>
    </submittedName>
</protein>
<dbReference type="InterPro" id="IPR020019">
    <property type="entry name" value="AcTrfase_PglD-like"/>
</dbReference>
<organism evidence="5 6">
    <name type="scientific">Ulvibacterium marinum</name>
    <dbReference type="NCBI Taxonomy" id="2419782"/>
    <lineage>
        <taxon>Bacteria</taxon>
        <taxon>Pseudomonadati</taxon>
        <taxon>Bacteroidota</taxon>
        <taxon>Flavobacteriia</taxon>
        <taxon>Flavobacteriales</taxon>
        <taxon>Flavobacteriaceae</taxon>
        <taxon>Ulvibacterium</taxon>
    </lineage>
</organism>
<dbReference type="GO" id="GO:0016740">
    <property type="term" value="F:transferase activity"/>
    <property type="evidence" value="ECO:0007669"/>
    <property type="project" value="UniProtKB-KW"/>
</dbReference>
<dbReference type="Gene3D" id="2.160.10.10">
    <property type="entry name" value="Hexapeptide repeat proteins"/>
    <property type="match status" value="1"/>
</dbReference>
<dbReference type="AlphaFoldDB" id="A0A3B0CDW8"/>
<dbReference type="NCBIfam" id="TIGR03570">
    <property type="entry name" value="NeuD_NnaD"/>
    <property type="match status" value="1"/>
</dbReference>
<dbReference type="SUPFAM" id="SSF51161">
    <property type="entry name" value="Trimeric LpxA-like enzymes"/>
    <property type="match status" value="1"/>
</dbReference>
<dbReference type="InterPro" id="IPR011004">
    <property type="entry name" value="Trimer_LpxA-like_sf"/>
</dbReference>
<keyword evidence="6" id="KW-1185">Reference proteome</keyword>
<keyword evidence="5" id="KW-0808">Transferase</keyword>
<dbReference type="Gene3D" id="3.40.50.20">
    <property type="match status" value="1"/>
</dbReference>
<dbReference type="InterPro" id="IPR041561">
    <property type="entry name" value="PglD_N"/>
</dbReference>
<dbReference type="PANTHER" id="PTHR43300:SF7">
    <property type="entry name" value="UDP-N-ACETYLBACILLOSAMINE N-ACETYLTRANSFERASE"/>
    <property type="match status" value="1"/>
</dbReference>
<dbReference type="Pfam" id="PF00132">
    <property type="entry name" value="Hexapep"/>
    <property type="match status" value="1"/>
</dbReference>
<feature type="active site" description="Proton acceptor" evidence="2">
    <location>
        <position position="140"/>
    </location>
</feature>
<reference evidence="5 6" key="1">
    <citation type="submission" date="2018-10" db="EMBL/GenBank/DDBJ databases">
        <title>Ulvibacterium marinum gen. nov., sp. nov., a novel marine bacterium of the family Flavobacteriaceae, isolated from a culture of the green alga Ulva prolifera.</title>
        <authorList>
            <person name="Zhang Z."/>
        </authorList>
    </citation>
    <scope>NUCLEOTIDE SEQUENCE [LARGE SCALE GENOMIC DNA]</scope>
    <source>
        <strain evidence="5 6">CCMM003</strain>
    </source>
</reference>
<dbReference type="Proteomes" id="UP000276603">
    <property type="component" value="Unassembled WGS sequence"/>
</dbReference>
<sequence>MHNIVIFGASGHGSVVMDCVKKEGEYNFVGYIDSFQKKGREHNGYPILGNEYDLPYLIEKYNIHGGIVAIGDNWIRKIIVERIIRIISDFRFVSTVHPTAIVGMNVEIGHGSVVMPGVIINANSVIGNHCILNTNSSFEHDGLLCDFSSLAPRVCVGGNFILGTGSAICLGTNIIENITIGKYTVIGAGSLVVGNVDSYVLAYGSPVKKIRNRIAGDPYLMGSRGDTNMISLFRHR</sequence>
<dbReference type="PANTHER" id="PTHR43300">
    <property type="entry name" value="ACETYLTRANSFERASE"/>
    <property type="match status" value="1"/>
</dbReference>
<comment type="caution">
    <text evidence="5">The sequence shown here is derived from an EMBL/GenBank/DDBJ whole genome shotgun (WGS) entry which is preliminary data.</text>
</comment>
<dbReference type="CDD" id="cd03360">
    <property type="entry name" value="LbH_AT_putative"/>
    <property type="match status" value="1"/>
</dbReference>
<dbReference type="EMBL" id="RBCJ01000001">
    <property type="protein sequence ID" value="RKN83560.1"/>
    <property type="molecule type" value="Genomic_DNA"/>
</dbReference>
<feature type="binding site" evidence="3">
    <location>
        <position position="71"/>
    </location>
    <ligand>
        <name>substrate</name>
    </ligand>
</feature>
<name>A0A3B0CDW8_9FLAO</name>
<proteinExistence type="inferred from homology"/>
<dbReference type="OrthoDB" id="9794407at2"/>
<evidence type="ECO:0000259" key="4">
    <source>
        <dbReference type="Pfam" id="PF17836"/>
    </source>
</evidence>
<evidence type="ECO:0000256" key="1">
    <source>
        <dbReference type="ARBA" id="ARBA00007274"/>
    </source>
</evidence>
<dbReference type="RefSeq" id="WP_120710766.1">
    <property type="nucleotide sequence ID" value="NZ_RBCJ01000001.1"/>
</dbReference>
<evidence type="ECO:0000256" key="2">
    <source>
        <dbReference type="PIRSR" id="PIRSR620019-1"/>
    </source>
</evidence>
<comment type="similarity">
    <text evidence="1">Belongs to the transferase hexapeptide repeat family.</text>
</comment>